<proteinExistence type="predicted"/>
<comment type="caution">
    <text evidence="2">The sequence shown here is derived from an EMBL/GenBank/DDBJ whole genome shotgun (WGS) entry which is preliminary data.</text>
</comment>
<keyword evidence="3" id="KW-1185">Reference proteome</keyword>
<feature type="compositionally biased region" description="Acidic residues" evidence="1">
    <location>
        <begin position="137"/>
        <end position="148"/>
    </location>
</feature>
<dbReference type="RefSeq" id="WP_247376674.1">
    <property type="nucleotide sequence ID" value="NZ_JALLGV010000003.1"/>
</dbReference>
<dbReference type="AlphaFoldDB" id="A0ABD6C8I8"/>
<dbReference type="Proteomes" id="UP001597119">
    <property type="component" value="Unassembled WGS sequence"/>
</dbReference>
<reference evidence="2 3" key="1">
    <citation type="journal article" date="2019" name="Int. J. Syst. Evol. Microbiol.">
        <title>The Global Catalogue of Microorganisms (GCM) 10K type strain sequencing project: providing services to taxonomists for standard genome sequencing and annotation.</title>
        <authorList>
            <consortium name="The Broad Institute Genomics Platform"/>
            <consortium name="The Broad Institute Genome Sequencing Center for Infectious Disease"/>
            <person name="Wu L."/>
            <person name="Ma J."/>
        </authorList>
    </citation>
    <scope>NUCLEOTIDE SEQUENCE [LARGE SCALE GENOMIC DNA]</scope>
    <source>
        <strain evidence="2 3">CGMCC 1.12125</strain>
    </source>
</reference>
<gene>
    <name evidence="2" type="ORF">ACFR9U_03435</name>
</gene>
<feature type="compositionally biased region" description="Basic and acidic residues" evidence="1">
    <location>
        <begin position="126"/>
        <end position="136"/>
    </location>
</feature>
<dbReference type="Pfam" id="PF26244">
    <property type="entry name" value="DUF8057"/>
    <property type="match status" value="1"/>
</dbReference>
<sequence>MSLYEEQFDPDWDSLDRDEAMVRAFALGVAASMGEPNEEEFEAVQAEMGTNYDASIVELAYREGKGKTAKRMQETDARGMTLWRRLLTDEFDAELIGLDEEWDVDTVQLLKDAADRATDFPSAVADRTEAIDRPDPDPEQTDFPDFLE</sequence>
<evidence type="ECO:0000313" key="2">
    <source>
        <dbReference type="EMBL" id="MFD1586021.1"/>
    </source>
</evidence>
<name>A0ABD6C8I8_9EURY</name>
<evidence type="ECO:0000313" key="3">
    <source>
        <dbReference type="Proteomes" id="UP001597119"/>
    </source>
</evidence>
<dbReference type="InterPro" id="IPR058370">
    <property type="entry name" value="DUF8057"/>
</dbReference>
<organism evidence="2 3">
    <name type="scientific">Halorientalis brevis</name>
    <dbReference type="NCBI Taxonomy" id="1126241"/>
    <lineage>
        <taxon>Archaea</taxon>
        <taxon>Methanobacteriati</taxon>
        <taxon>Methanobacteriota</taxon>
        <taxon>Stenosarchaea group</taxon>
        <taxon>Halobacteria</taxon>
        <taxon>Halobacteriales</taxon>
        <taxon>Haloarculaceae</taxon>
        <taxon>Halorientalis</taxon>
    </lineage>
</organism>
<accession>A0ABD6C8I8</accession>
<evidence type="ECO:0000256" key="1">
    <source>
        <dbReference type="SAM" id="MobiDB-lite"/>
    </source>
</evidence>
<protein>
    <submittedName>
        <fullName evidence="2">Uncharacterized protein</fullName>
    </submittedName>
</protein>
<dbReference type="EMBL" id="JBHUDJ010000001">
    <property type="protein sequence ID" value="MFD1586021.1"/>
    <property type="molecule type" value="Genomic_DNA"/>
</dbReference>
<feature type="region of interest" description="Disordered" evidence="1">
    <location>
        <begin position="118"/>
        <end position="148"/>
    </location>
</feature>